<comment type="similarity">
    <text evidence="2">Belongs to the cytochrome P450 family.</text>
</comment>
<dbReference type="PRINTS" id="PR00385">
    <property type="entry name" value="P450"/>
</dbReference>
<dbReference type="EMBL" id="JAEHOE010000022">
    <property type="protein sequence ID" value="KAG2495759.1"/>
    <property type="molecule type" value="Genomic_DNA"/>
</dbReference>
<accession>A0A836C1Q0</accession>
<keyword evidence="1 2" id="KW-0479">Metal-binding</keyword>
<dbReference type="InterPro" id="IPR036396">
    <property type="entry name" value="Cyt_P450_sf"/>
</dbReference>
<keyword evidence="1 2" id="KW-0408">Iron</keyword>
<evidence type="ECO:0000256" key="1">
    <source>
        <dbReference type="PIRSR" id="PIRSR602401-1"/>
    </source>
</evidence>
<sequence length="484" mass="52745">MDLTAFLRHCTTSYGTVCKFWFGTRPWVLISDPELVRKLANRWAARPPDFPEFMHVMTGENRAIDQVGIIAAEGEGWRKARRVFEASIIHPDSLAAHVPAIAASLDRFMPLLDRHAASGEPLEIGSRLQDLFLGMTGQIGYGVDFGLARHDGSGEGGPPASGAALVEAARDTLATMRMENATAYLPLQLMFPALAPAIRLLAHHLPDAKQARAMRARSRVAAVSRQLMEAWRAEREGEEGEAGGFTQVGGGIAGSSFMAAMMEGRRGGREENRLTELEVISQGFTFIAAGYETTAAVVSACLYLLAQNPEAQDRLAAELDSVLGDRPLTAELLGQLPYTEACFREALRIHTSVTFLVRHLREDLDVGGGRVVPKNSIVALATHALQHDESQWPEPERFLPERFLPEGGGKLGPTHPAAWAPFGMGPRMCVGHKLAMVMSKATLAALLRRHCVRLAPQQGPLRMRTGLTYGPDAVWLDVAPRKRA</sequence>
<dbReference type="OrthoDB" id="540635at2759"/>
<evidence type="ECO:0000256" key="2">
    <source>
        <dbReference type="RuleBase" id="RU000461"/>
    </source>
</evidence>
<keyword evidence="2" id="KW-0560">Oxidoreductase</keyword>
<dbReference type="SUPFAM" id="SSF48264">
    <property type="entry name" value="Cytochrome P450"/>
    <property type="match status" value="1"/>
</dbReference>
<dbReference type="Gene3D" id="1.10.630.10">
    <property type="entry name" value="Cytochrome P450"/>
    <property type="match status" value="1"/>
</dbReference>
<keyword evidence="2" id="KW-0503">Monooxygenase</keyword>
<dbReference type="PANTHER" id="PTHR24301">
    <property type="entry name" value="THROMBOXANE-A SYNTHASE"/>
    <property type="match status" value="1"/>
</dbReference>
<dbReference type="InterPro" id="IPR017972">
    <property type="entry name" value="Cyt_P450_CS"/>
</dbReference>
<dbReference type="InterPro" id="IPR002401">
    <property type="entry name" value="Cyt_P450_E_grp-I"/>
</dbReference>
<evidence type="ECO:0000313" key="4">
    <source>
        <dbReference type="Proteomes" id="UP000612055"/>
    </source>
</evidence>
<keyword evidence="1 2" id="KW-0349">Heme</keyword>
<protein>
    <recommendedName>
        <fullName evidence="5">Cytochrome P450</fullName>
    </recommendedName>
</protein>
<dbReference type="GO" id="GO:0016705">
    <property type="term" value="F:oxidoreductase activity, acting on paired donors, with incorporation or reduction of molecular oxygen"/>
    <property type="evidence" value="ECO:0007669"/>
    <property type="project" value="InterPro"/>
</dbReference>
<name>A0A836C1Q0_9CHLO</name>
<gene>
    <name evidence="3" type="ORF">HYH03_006008</name>
</gene>
<dbReference type="PANTHER" id="PTHR24301:SF2">
    <property type="entry name" value="THROMBOXANE-A SYNTHASE"/>
    <property type="match status" value="1"/>
</dbReference>
<dbReference type="GO" id="GO:0020037">
    <property type="term" value="F:heme binding"/>
    <property type="evidence" value="ECO:0007669"/>
    <property type="project" value="InterPro"/>
</dbReference>
<dbReference type="Proteomes" id="UP000612055">
    <property type="component" value="Unassembled WGS sequence"/>
</dbReference>
<evidence type="ECO:0008006" key="5">
    <source>
        <dbReference type="Google" id="ProtNLM"/>
    </source>
</evidence>
<dbReference type="PROSITE" id="PS00086">
    <property type="entry name" value="CYTOCHROME_P450"/>
    <property type="match status" value="1"/>
</dbReference>
<proteinExistence type="inferred from homology"/>
<feature type="binding site" description="axial binding residue" evidence="1">
    <location>
        <position position="429"/>
    </location>
    <ligand>
        <name>heme</name>
        <dbReference type="ChEBI" id="CHEBI:30413"/>
    </ligand>
    <ligandPart>
        <name>Fe</name>
        <dbReference type="ChEBI" id="CHEBI:18248"/>
    </ligandPart>
</feature>
<evidence type="ECO:0000313" key="3">
    <source>
        <dbReference type="EMBL" id="KAG2495759.1"/>
    </source>
</evidence>
<dbReference type="GO" id="GO:0005506">
    <property type="term" value="F:iron ion binding"/>
    <property type="evidence" value="ECO:0007669"/>
    <property type="project" value="InterPro"/>
</dbReference>
<dbReference type="Pfam" id="PF00067">
    <property type="entry name" value="p450"/>
    <property type="match status" value="1"/>
</dbReference>
<dbReference type="PRINTS" id="PR00463">
    <property type="entry name" value="EP450I"/>
</dbReference>
<dbReference type="InterPro" id="IPR001128">
    <property type="entry name" value="Cyt_P450"/>
</dbReference>
<comment type="caution">
    <text evidence="3">The sequence shown here is derived from an EMBL/GenBank/DDBJ whole genome shotgun (WGS) entry which is preliminary data.</text>
</comment>
<comment type="cofactor">
    <cofactor evidence="1">
        <name>heme</name>
        <dbReference type="ChEBI" id="CHEBI:30413"/>
    </cofactor>
</comment>
<reference evidence="3" key="1">
    <citation type="journal article" date="2020" name="bioRxiv">
        <title>Comparative genomics of Chlamydomonas.</title>
        <authorList>
            <person name="Craig R.J."/>
            <person name="Hasan A.R."/>
            <person name="Ness R.W."/>
            <person name="Keightley P.D."/>
        </authorList>
    </citation>
    <scope>NUCLEOTIDE SEQUENCE</scope>
    <source>
        <strain evidence="3">CCAP 11/70</strain>
    </source>
</reference>
<keyword evidence="4" id="KW-1185">Reference proteome</keyword>
<organism evidence="3 4">
    <name type="scientific">Edaphochlamys debaryana</name>
    <dbReference type="NCBI Taxonomy" id="47281"/>
    <lineage>
        <taxon>Eukaryota</taxon>
        <taxon>Viridiplantae</taxon>
        <taxon>Chlorophyta</taxon>
        <taxon>core chlorophytes</taxon>
        <taxon>Chlorophyceae</taxon>
        <taxon>CS clade</taxon>
        <taxon>Chlamydomonadales</taxon>
        <taxon>Chlamydomonadales incertae sedis</taxon>
        <taxon>Edaphochlamys</taxon>
    </lineage>
</organism>
<dbReference type="GO" id="GO:0004497">
    <property type="term" value="F:monooxygenase activity"/>
    <property type="evidence" value="ECO:0007669"/>
    <property type="project" value="UniProtKB-KW"/>
</dbReference>
<dbReference type="AlphaFoldDB" id="A0A836C1Q0"/>